<protein>
    <submittedName>
        <fullName evidence="1">Restriction enzyme BgcI subunit alpha</fullName>
        <ecNumber evidence="1">3.1.21.-</ecNumber>
    </submittedName>
</protein>
<dbReference type="GO" id="GO:0016787">
    <property type="term" value="F:hydrolase activity"/>
    <property type="evidence" value="ECO:0007669"/>
    <property type="project" value="UniProtKB-KW"/>
</dbReference>
<organism evidence="1 2">
    <name type="scientific">Escherichia coli</name>
    <dbReference type="NCBI Taxonomy" id="562"/>
    <lineage>
        <taxon>Bacteria</taxon>
        <taxon>Pseudomonadati</taxon>
        <taxon>Pseudomonadota</taxon>
        <taxon>Gammaproteobacteria</taxon>
        <taxon>Enterobacterales</taxon>
        <taxon>Enterobacteriaceae</taxon>
        <taxon>Escherichia</taxon>
    </lineage>
</organism>
<dbReference type="Proteomes" id="UP000254716">
    <property type="component" value="Unassembled WGS sequence"/>
</dbReference>
<reference evidence="1 2" key="1">
    <citation type="submission" date="2018-06" db="EMBL/GenBank/DDBJ databases">
        <authorList>
            <consortium name="Pathogen Informatics"/>
            <person name="Doyle S."/>
        </authorList>
    </citation>
    <scope>NUCLEOTIDE SEQUENCE [LARGE SCALE GENOMIC DNA]</scope>
    <source>
        <strain evidence="1 2">NCTC9081</strain>
    </source>
</reference>
<proteinExistence type="predicted"/>
<dbReference type="EMBL" id="UGCV01000008">
    <property type="protein sequence ID" value="STJ18709.1"/>
    <property type="molecule type" value="Genomic_DNA"/>
</dbReference>
<dbReference type="AlphaFoldDB" id="A0A376W5H8"/>
<evidence type="ECO:0000313" key="2">
    <source>
        <dbReference type="Proteomes" id="UP000254716"/>
    </source>
</evidence>
<name>A0A376W5H8_ECOLX</name>
<gene>
    <name evidence="1" type="primary">bcgIA_4</name>
    <name evidence="1" type="ORF">NCTC9081_04206</name>
</gene>
<accession>A0A376W5H8</accession>
<keyword evidence="1" id="KW-0378">Hydrolase</keyword>
<evidence type="ECO:0000313" key="1">
    <source>
        <dbReference type="EMBL" id="STJ18709.1"/>
    </source>
</evidence>
<sequence>MEFKNINGYAVNGAVHYANALLQFTNYPDIIAIGMTGWRDDGTGELHHEIGVWYVSKNNLGAGQKVGEFTDLSFLADKNVDGFLNKIKLLNLPPEELEKIKASKEEEIDTRLSRLNNDIYQNEKGLGESDRVYLVVATVIATLGIPGKLAPAG</sequence>
<dbReference type="EC" id="3.1.21.-" evidence="1"/>